<reference evidence="3 4" key="1">
    <citation type="submission" date="2024-04" db="EMBL/GenBank/DDBJ databases">
        <title>Tritrichomonas musculus Genome.</title>
        <authorList>
            <person name="Alves-Ferreira E."/>
            <person name="Grigg M."/>
            <person name="Lorenzi H."/>
            <person name="Galac M."/>
        </authorList>
    </citation>
    <scope>NUCLEOTIDE SEQUENCE [LARGE SCALE GENOMIC DNA]</scope>
    <source>
        <strain evidence="3 4">EAF2021</strain>
    </source>
</reference>
<dbReference type="PROSITE" id="PS50158">
    <property type="entry name" value="ZF_CCHC"/>
    <property type="match status" value="1"/>
</dbReference>
<keyword evidence="1" id="KW-0863">Zinc-finger</keyword>
<dbReference type="InterPro" id="IPR001878">
    <property type="entry name" value="Znf_CCHC"/>
</dbReference>
<evidence type="ECO:0000259" key="2">
    <source>
        <dbReference type="PROSITE" id="PS50158"/>
    </source>
</evidence>
<dbReference type="EMBL" id="JAPFFF010000055">
    <property type="protein sequence ID" value="KAK8838359.1"/>
    <property type="molecule type" value="Genomic_DNA"/>
</dbReference>
<keyword evidence="1" id="KW-0862">Zinc</keyword>
<dbReference type="Gene3D" id="4.10.60.10">
    <property type="entry name" value="Zinc finger, CCHC-type"/>
    <property type="match status" value="1"/>
</dbReference>
<protein>
    <recommendedName>
        <fullName evidence="2">CCHC-type domain-containing protein</fullName>
    </recommendedName>
</protein>
<evidence type="ECO:0000313" key="3">
    <source>
        <dbReference type="EMBL" id="KAK8838359.1"/>
    </source>
</evidence>
<keyword evidence="1" id="KW-0479">Metal-binding</keyword>
<keyword evidence="4" id="KW-1185">Reference proteome</keyword>
<comment type="caution">
    <text evidence="3">The sequence shown here is derived from an EMBL/GenBank/DDBJ whole genome shotgun (WGS) entry which is preliminary data.</text>
</comment>
<gene>
    <name evidence="3" type="ORF">M9Y10_032984</name>
</gene>
<sequence length="139" mass="15724">MSSMKNKPNGQAVSVCLRCGAIGTHQTCDCKSDIPTIQSLETQIKDRIDFALSHIPSGWQKDQFGYYQPSTKQPLFFPDQPNCSNCGDFGHTTEECTRPNRNEVHMKFGQLLNQAGHIANEERKDIVNSIKEEYYPDLL</sequence>
<accession>A0ABR2GWR6</accession>
<feature type="domain" description="CCHC-type" evidence="2">
    <location>
        <begin position="83"/>
        <end position="98"/>
    </location>
</feature>
<evidence type="ECO:0000256" key="1">
    <source>
        <dbReference type="PROSITE-ProRule" id="PRU00047"/>
    </source>
</evidence>
<dbReference type="Proteomes" id="UP001470230">
    <property type="component" value="Unassembled WGS sequence"/>
</dbReference>
<name>A0ABR2GWR6_9EUKA</name>
<organism evidence="3 4">
    <name type="scientific">Tritrichomonas musculus</name>
    <dbReference type="NCBI Taxonomy" id="1915356"/>
    <lineage>
        <taxon>Eukaryota</taxon>
        <taxon>Metamonada</taxon>
        <taxon>Parabasalia</taxon>
        <taxon>Tritrichomonadida</taxon>
        <taxon>Tritrichomonadidae</taxon>
        <taxon>Tritrichomonas</taxon>
    </lineage>
</organism>
<evidence type="ECO:0000313" key="4">
    <source>
        <dbReference type="Proteomes" id="UP001470230"/>
    </source>
</evidence>
<proteinExistence type="predicted"/>